<evidence type="ECO:0000259" key="9">
    <source>
        <dbReference type="Pfam" id="PF00892"/>
    </source>
</evidence>
<accession>A0AAV2WKI0</accession>
<name>A0AAV2WKI0_MYCNE</name>
<dbReference type="PANTHER" id="PTHR42920:SF5">
    <property type="entry name" value="EAMA DOMAIN-CONTAINING PROTEIN"/>
    <property type="match status" value="1"/>
</dbReference>
<evidence type="ECO:0000256" key="3">
    <source>
        <dbReference type="ARBA" id="ARBA00022475"/>
    </source>
</evidence>
<keyword evidence="6 8" id="KW-0472">Membrane</keyword>
<dbReference type="Pfam" id="PF00892">
    <property type="entry name" value="EamA"/>
    <property type="match status" value="2"/>
</dbReference>
<evidence type="ECO:0000256" key="4">
    <source>
        <dbReference type="ARBA" id="ARBA00022692"/>
    </source>
</evidence>
<dbReference type="AlphaFoldDB" id="A0AAV2WKI0"/>
<feature type="transmembrane region" description="Helical" evidence="8">
    <location>
        <begin position="32"/>
        <end position="52"/>
    </location>
</feature>
<evidence type="ECO:0000256" key="8">
    <source>
        <dbReference type="SAM" id="Phobius"/>
    </source>
</evidence>
<evidence type="ECO:0000256" key="5">
    <source>
        <dbReference type="ARBA" id="ARBA00022989"/>
    </source>
</evidence>
<organism evidence="10 11">
    <name type="scientific">Mycolicibacterium neoaurum</name>
    <name type="common">Mycobacterium neoaurum</name>
    <dbReference type="NCBI Taxonomy" id="1795"/>
    <lineage>
        <taxon>Bacteria</taxon>
        <taxon>Bacillati</taxon>
        <taxon>Actinomycetota</taxon>
        <taxon>Actinomycetes</taxon>
        <taxon>Mycobacteriales</taxon>
        <taxon>Mycobacteriaceae</taxon>
        <taxon>Mycolicibacterium</taxon>
    </lineage>
</organism>
<feature type="transmembrane region" description="Helical" evidence="8">
    <location>
        <begin position="173"/>
        <end position="193"/>
    </location>
</feature>
<proteinExistence type="inferred from homology"/>
<protein>
    <submittedName>
        <fullName evidence="10">DMT superfamily transporter inner membrane protein</fullName>
    </submittedName>
</protein>
<dbReference type="InterPro" id="IPR000620">
    <property type="entry name" value="EamA_dom"/>
</dbReference>
<evidence type="ECO:0000256" key="6">
    <source>
        <dbReference type="ARBA" id="ARBA00023136"/>
    </source>
</evidence>
<feature type="domain" description="EamA" evidence="9">
    <location>
        <begin position="7"/>
        <end position="108"/>
    </location>
</feature>
<comment type="similarity">
    <text evidence="2">Belongs to the EamA transporter family.</text>
</comment>
<reference evidence="10" key="2">
    <citation type="submission" date="2015-09" db="EMBL/GenBank/DDBJ databases">
        <title>Draft genome sequence of Mycobacterium neoaurum DSM 44074.</title>
        <authorList>
            <person name="Croce O."/>
            <person name="Robert C."/>
            <person name="Raoult D."/>
            <person name="Drancourt M."/>
        </authorList>
    </citation>
    <scope>NUCLEOTIDE SEQUENCE</scope>
    <source>
        <strain evidence="10">DSM 44074</strain>
    </source>
</reference>
<keyword evidence="4 8" id="KW-0812">Transmembrane</keyword>
<evidence type="ECO:0000256" key="1">
    <source>
        <dbReference type="ARBA" id="ARBA00004651"/>
    </source>
</evidence>
<dbReference type="RefSeq" id="WP_030135507.1">
    <property type="nucleotide sequence ID" value="NZ_FMZG01000004.1"/>
</dbReference>
<gene>
    <name evidence="10" type="ORF">BN1047_02201</name>
</gene>
<keyword evidence="5 8" id="KW-1133">Transmembrane helix</keyword>
<sequence>MTRYRVDLALLAVAAVWGSSYLAIKESAAPAGVFGFLAVRFTLAALVLAVLMARRLRRITRTELVSGSLFGVILAVICITETYGVTQTSASNAGLIMALTVVVTPLLARGGTPALFYLPAAIVVLGCALLTQSGGFAAPGAGDALIALAAVVRALHITVMARRPGIVDPAAVTLIQLCTVSVLTAAPAVLLGQSGAVLDMSLRQWALTAYLAIACTVFAFGLQVWAVRRSTPARVALMLGTEPVWAVMIAVGIAGESLTPIGLLGAAMVLVGTQWGRAVETRPAARAPAPPPASVGARAPTLSRGGRWRSCR</sequence>
<dbReference type="Proteomes" id="UP000028864">
    <property type="component" value="Unassembled WGS sequence"/>
</dbReference>
<reference evidence="10" key="1">
    <citation type="submission" date="2014-05" db="EMBL/GenBank/DDBJ databases">
        <authorList>
            <person name="Urmite Genomes"/>
        </authorList>
    </citation>
    <scope>NUCLEOTIDE SEQUENCE</scope>
    <source>
        <strain evidence="10">DSM 44074</strain>
    </source>
</reference>
<evidence type="ECO:0000313" key="10">
    <source>
        <dbReference type="EMBL" id="CDQ44323.1"/>
    </source>
</evidence>
<keyword evidence="3" id="KW-1003">Cell membrane</keyword>
<feature type="transmembrane region" description="Helical" evidence="8">
    <location>
        <begin position="205"/>
        <end position="226"/>
    </location>
</feature>
<feature type="region of interest" description="Disordered" evidence="7">
    <location>
        <begin position="282"/>
        <end position="312"/>
    </location>
</feature>
<feature type="transmembrane region" description="Helical" evidence="8">
    <location>
        <begin position="64"/>
        <end position="84"/>
    </location>
</feature>
<evidence type="ECO:0000256" key="2">
    <source>
        <dbReference type="ARBA" id="ARBA00007362"/>
    </source>
</evidence>
<dbReference type="PANTHER" id="PTHR42920">
    <property type="entry name" value="OS03G0707200 PROTEIN-RELATED"/>
    <property type="match status" value="1"/>
</dbReference>
<feature type="transmembrane region" description="Helical" evidence="8">
    <location>
        <begin position="115"/>
        <end position="138"/>
    </location>
</feature>
<comment type="subcellular location">
    <subcellularLocation>
        <location evidence="1">Cell membrane</location>
        <topology evidence="1">Multi-pass membrane protein</topology>
    </subcellularLocation>
</comment>
<evidence type="ECO:0000256" key="7">
    <source>
        <dbReference type="SAM" id="MobiDB-lite"/>
    </source>
</evidence>
<dbReference type="EMBL" id="LK021338">
    <property type="protein sequence ID" value="CDQ44323.1"/>
    <property type="molecule type" value="Genomic_DNA"/>
</dbReference>
<feature type="domain" description="EamA" evidence="9">
    <location>
        <begin position="142"/>
        <end position="273"/>
    </location>
</feature>
<feature type="transmembrane region" description="Helical" evidence="8">
    <location>
        <begin position="90"/>
        <end position="108"/>
    </location>
</feature>
<dbReference type="SUPFAM" id="SSF103481">
    <property type="entry name" value="Multidrug resistance efflux transporter EmrE"/>
    <property type="match status" value="1"/>
</dbReference>
<evidence type="ECO:0000313" key="11">
    <source>
        <dbReference type="Proteomes" id="UP000028864"/>
    </source>
</evidence>
<dbReference type="InterPro" id="IPR051258">
    <property type="entry name" value="Diverse_Substrate_Transporter"/>
</dbReference>
<dbReference type="InterPro" id="IPR037185">
    <property type="entry name" value="EmrE-like"/>
</dbReference>
<dbReference type="GO" id="GO:0005886">
    <property type="term" value="C:plasma membrane"/>
    <property type="evidence" value="ECO:0007669"/>
    <property type="project" value="UniProtKB-SubCell"/>
</dbReference>